<comment type="subcellular location">
    <subcellularLocation>
        <location evidence="1">Membrane</location>
        <topology evidence="1">Multi-pass membrane protein</topology>
    </subcellularLocation>
</comment>
<protein>
    <submittedName>
        <fullName evidence="6">Oidioi.mRNA.OKI2018_I69.chr1.g3758.t1.cds</fullName>
    </submittedName>
</protein>
<dbReference type="InterPro" id="IPR036259">
    <property type="entry name" value="MFS_trans_sf"/>
</dbReference>
<evidence type="ECO:0000313" key="6">
    <source>
        <dbReference type="EMBL" id="CAG5108361.1"/>
    </source>
</evidence>
<gene>
    <name evidence="6" type="ORF">OKIOD_LOCUS12523</name>
</gene>
<keyword evidence="2 5" id="KW-0812">Transmembrane</keyword>
<dbReference type="Gene3D" id="1.20.1250.20">
    <property type="entry name" value="MFS general substrate transporter like domains"/>
    <property type="match status" value="1"/>
</dbReference>
<organism evidence="6 7">
    <name type="scientific">Oikopleura dioica</name>
    <name type="common">Tunicate</name>
    <dbReference type="NCBI Taxonomy" id="34765"/>
    <lineage>
        <taxon>Eukaryota</taxon>
        <taxon>Metazoa</taxon>
        <taxon>Chordata</taxon>
        <taxon>Tunicata</taxon>
        <taxon>Appendicularia</taxon>
        <taxon>Copelata</taxon>
        <taxon>Oikopleuridae</taxon>
        <taxon>Oikopleura</taxon>
    </lineage>
</organism>
<feature type="transmembrane region" description="Helical" evidence="5">
    <location>
        <begin position="218"/>
        <end position="242"/>
    </location>
</feature>
<evidence type="ECO:0000256" key="4">
    <source>
        <dbReference type="ARBA" id="ARBA00023136"/>
    </source>
</evidence>
<dbReference type="SUPFAM" id="SSF103473">
    <property type="entry name" value="MFS general substrate transporter"/>
    <property type="match status" value="1"/>
</dbReference>
<dbReference type="Proteomes" id="UP001158576">
    <property type="component" value="Chromosome 1"/>
</dbReference>
<feature type="transmembrane region" description="Helical" evidence="5">
    <location>
        <begin position="430"/>
        <end position="450"/>
    </location>
</feature>
<feature type="transmembrane region" description="Helical" evidence="5">
    <location>
        <begin position="166"/>
        <end position="184"/>
    </location>
</feature>
<evidence type="ECO:0000256" key="1">
    <source>
        <dbReference type="ARBA" id="ARBA00004141"/>
    </source>
</evidence>
<dbReference type="InterPro" id="IPR005828">
    <property type="entry name" value="MFS_sugar_transport-like"/>
</dbReference>
<keyword evidence="4 5" id="KW-0472">Membrane</keyword>
<evidence type="ECO:0000256" key="3">
    <source>
        <dbReference type="ARBA" id="ARBA00022989"/>
    </source>
</evidence>
<feature type="transmembrane region" description="Helical" evidence="5">
    <location>
        <begin position="488"/>
        <end position="507"/>
    </location>
</feature>
<dbReference type="InterPro" id="IPR005829">
    <property type="entry name" value="Sugar_transporter_CS"/>
</dbReference>
<evidence type="ECO:0000313" key="7">
    <source>
        <dbReference type="Proteomes" id="UP001158576"/>
    </source>
</evidence>
<dbReference type="EMBL" id="OU015566">
    <property type="protein sequence ID" value="CAG5108361.1"/>
    <property type="molecule type" value="Genomic_DNA"/>
</dbReference>
<feature type="transmembrane region" description="Helical" evidence="5">
    <location>
        <begin position="397"/>
        <end position="415"/>
    </location>
</feature>
<dbReference type="Pfam" id="PF00083">
    <property type="entry name" value="Sugar_tr"/>
    <property type="match status" value="1"/>
</dbReference>
<feature type="transmembrane region" description="Helical" evidence="5">
    <location>
        <begin position="364"/>
        <end position="385"/>
    </location>
</feature>
<feature type="transmembrane region" description="Helical" evidence="5">
    <location>
        <begin position="248"/>
        <end position="266"/>
    </location>
</feature>
<reference evidence="6 7" key="1">
    <citation type="submission" date="2021-04" db="EMBL/GenBank/DDBJ databases">
        <authorList>
            <person name="Bliznina A."/>
        </authorList>
    </citation>
    <scope>NUCLEOTIDE SEQUENCE [LARGE SCALE GENOMIC DNA]</scope>
</reference>
<name>A0ABN7T0M9_OIKDI</name>
<feature type="transmembrane region" description="Helical" evidence="5">
    <location>
        <begin position="133"/>
        <end position="154"/>
    </location>
</feature>
<dbReference type="PANTHER" id="PTHR24064">
    <property type="entry name" value="SOLUTE CARRIER FAMILY 22 MEMBER"/>
    <property type="match status" value="1"/>
</dbReference>
<feature type="transmembrane region" description="Helical" evidence="5">
    <location>
        <begin position="334"/>
        <end position="352"/>
    </location>
</feature>
<sequence length="553" mass="61383">MEAKIKAEIEEELDILENNDDSFPTCDICLCKYDQKDHWQSCIIVCGHIDHSSGCGHCVFNPMSINSCDHQQSFEALKSCLGKPAQEIASWTSCNDDFVFDRSLRNSTNFIFNAGQSWETAVTQFKLICGDEWFDSLSTALGLLSLMIGAYIAGIYVDRFGRKNAIMVWTQINGILLTIHAFMLRAPTMRVLGNGFGHVSYLSQKTYSMELLGPSRRAISGALASGYFSIGYISSGLVAYFVPDWREFTLANATIAFATLLTYPFYPESPLFLYSRGRREEAREIFKELGKQTNREIDDSLLDKVEADILAKNDKESEEYTILDMFRHKNMASVSANVGFAFFVNTMVYYGLSFNVASFAGSIYVNNTINGLVELLGYVLVAFTLDRFGRRWINGGFMIFGGIACLVCMALEFAAGEADDPRAFLEAQRWMAFAGKFFISGSFGAIYVYAAELFPTPLRSTGIGFGSMCGRVGGFLAPFILQMKNGCIVYLLFGSFGLLGGALIFLLPETSGLPICQTLEESLNFYAKSKAKGEHFSLKNIQSDEKKNGSSNF</sequence>
<keyword evidence="7" id="KW-1185">Reference proteome</keyword>
<accession>A0ABN7T0M9</accession>
<keyword evidence="3 5" id="KW-1133">Transmembrane helix</keyword>
<proteinExistence type="predicted"/>
<evidence type="ECO:0000256" key="5">
    <source>
        <dbReference type="SAM" id="Phobius"/>
    </source>
</evidence>
<dbReference type="PROSITE" id="PS00216">
    <property type="entry name" value="SUGAR_TRANSPORT_1"/>
    <property type="match status" value="2"/>
</dbReference>
<evidence type="ECO:0000256" key="2">
    <source>
        <dbReference type="ARBA" id="ARBA00022692"/>
    </source>
</evidence>